<evidence type="ECO:0000313" key="4">
    <source>
        <dbReference type="Proteomes" id="UP001344447"/>
    </source>
</evidence>
<dbReference type="AlphaFoldDB" id="A0AAN7TYS9"/>
<keyword evidence="4" id="KW-1185">Reference proteome</keyword>
<dbReference type="InterPro" id="IPR029058">
    <property type="entry name" value="AB_hydrolase_fold"/>
</dbReference>
<evidence type="ECO:0000313" key="3">
    <source>
        <dbReference type="EMBL" id="KAK5578216.1"/>
    </source>
</evidence>
<dbReference type="InterPro" id="IPR002921">
    <property type="entry name" value="Fungal_lipase-type"/>
</dbReference>
<dbReference type="EMBL" id="JAVFKY010000004">
    <property type="protein sequence ID" value="KAK5578216.1"/>
    <property type="molecule type" value="Genomic_DNA"/>
</dbReference>
<dbReference type="PANTHER" id="PTHR45856:SF20">
    <property type="entry name" value="FUNGAL LIPASE-LIKE DOMAIN-CONTAINING PROTEIN"/>
    <property type="match status" value="1"/>
</dbReference>
<reference evidence="3 4" key="1">
    <citation type="submission" date="2023-11" db="EMBL/GenBank/DDBJ databases">
        <title>Dfirmibasis_genome.</title>
        <authorList>
            <person name="Edelbroek B."/>
            <person name="Kjellin J."/>
            <person name="Jerlstrom-Hultqvist J."/>
            <person name="Soderbom F."/>
        </authorList>
    </citation>
    <scope>NUCLEOTIDE SEQUENCE [LARGE SCALE GENOMIC DNA]</scope>
    <source>
        <strain evidence="3 4">TNS-C-14</strain>
    </source>
</reference>
<keyword evidence="1" id="KW-0732">Signal</keyword>
<organism evidence="3 4">
    <name type="scientific">Dictyostelium firmibasis</name>
    <dbReference type="NCBI Taxonomy" id="79012"/>
    <lineage>
        <taxon>Eukaryota</taxon>
        <taxon>Amoebozoa</taxon>
        <taxon>Evosea</taxon>
        <taxon>Eumycetozoa</taxon>
        <taxon>Dictyostelia</taxon>
        <taxon>Dictyosteliales</taxon>
        <taxon>Dictyosteliaceae</taxon>
        <taxon>Dictyostelium</taxon>
    </lineage>
</organism>
<dbReference type="Gene3D" id="3.40.50.1820">
    <property type="entry name" value="alpha/beta hydrolase"/>
    <property type="match status" value="1"/>
</dbReference>
<feature type="signal peptide" evidence="1">
    <location>
        <begin position="1"/>
        <end position="23"/>
    </location>
</feature>
<evidence type="ECO:0000259" key="2">
    <source>
        <dbReference type="Pfam" id="PF01764"/>
    </source>
</evidence>
<dbReference type="CDD" id="cd00519">
    <property type="entry name" value="Lipase_3"/>
    <property type="match status" value="1"/>
</dbReference>
<gene>
    <name evidence="3" type="ORF">RB653_003169</name>
</gene>
<dbReference type="Proteomes" id="UP001344447">
    <property type="component" value="Unassembled WGS sequence"/>
</dbReference>
<dbReference type="SUPFAM" id="SSF53474">
    <property type="entry name" value="alpha/beta-Hydrolases"/>
    <property type="match status" value="1"/>
</dbReference>
<dbReference type="InterPro" id="IPR051218">
    <property type="entry name" value="Sec_MonoDiacylglyc_Lipase"/>
</dbReference>
<name>A0AAN7TYS9_9MYCE</name>
<sequence>MNKYYKYIFILLNFILSIKTVKSIYSNSPPDFSFLESTAQTFLSYSYASYCDFDDIKNWTCPTCTHSDVEDFKIVNAVYNSTTDTQAFVGYIGNEVIVAFRGSMDIQSWITNFQFLQIDYPLFPSAKVHSGFYDSWSSVRDQVKQSIDSALTLCGVECNEIKVTGHSLGAALATLAIAEIQGWYTIPSTMYNFGSPRVGDTVFAEYFNKIQPNVIRVTYEQDLVPHVPPEGVMGYHHIPTEVYFSTNTTYKTCDDSGEDPTCSDSTVGYSIYDHLHYFGMHCCCR</sequence>
<dbReference type="PANTHER" id="PTHR45856">
    <property type="entry name" value="ALPHA/BETA-HYDROLASES SUPERFAMILY PROTEIN"/>
    <property type="match status" value="1"/>
</dbReference>
<evidence type="ECO:0000256" key="1">
    <source>
        <dbReference type="SAM" id="SignalP"/>
    </source>
</evidence>
<dbReference type="Pfam" id="PF01764">
    <property type="entry name" value="Lipase_3"/>
    <property type="match status" value="1"/>
</dbReference>
<protein>
    <recommendedName>
        <fullName evidence="2">Fungal lipase-type domain-containing protein</fullName>
    </recommendedName>
</protein>
<proteinExistence type="predicted"/>
<feature type="domain" description="Fungal lipase-type" evidence="2">
    <location>
        <begin position="97"/>
        <end position="230"/>
    </location>
</feature>
<comment type="caution">
    <text evidence="3">The sequence shown here is derived from an EMBL/GenBank/DDBJ whole genome shotgun (WGS) entry which is preliminary data.</text>
</comment>
<accession>A0AAN7TYS9</accession>
<dbReference type="GO" id="GO:0006629">
    <property type="term" value="P:lipid metabolic process"/>
    <property type="evidence" value="ECO:0007669"/>
    <property type="project" value="InterPro"/>
</dbReference>
<feature type="chain" id="PRO_5042998272" description="Fungal lipase-type domain-containing protein" evidence="1">
    <location>
        <begin position="24"/>
        <end position="285"/>
    </location>
</feature>